<dbReference type="Proteomes" id="UP000078542">
    <property type="component" value="Unassembled WGS sequence"/>
</dbReference>
<reference evidence="2 3" key="1">
    <citation type="submission" date="2016-03" db="EMBL/GenBank/DDBJ databases">
        <title>Cyphomyrmex costatus WGS genome.</title>
        <authorList>
            <person name="Nygaard S."/>
            <person name="Hu H."/>
            <person name="Boomsma J."/>
            <person name="Zhang G."/>
        </authorList>
    </citation>
    <scope>NUCLEOTIDE SEQUENCE [LARGE SCALE GENOMIC DNA]</scope>
    <source>
        <strain evidence="2">MS0001</strain>
        <tissue evidence="2">Whole body</tissue>
    </source>
</reference>
<feature type="region of interest" description="Disordered" evidence="1">
    <location>
        <begin position="90"/>
        <end position="109"/>
    </location>
</feature>
<feature type="compositionally biased region" description="Polar residues" evidence="1">
    <location>
        <begin position="139"/>
        <end position="148"/>
    </location>
</feature>
<gene>
    <name evidence="2" type="ORF">ALC62_13692</name>
</gene>
<evidence type="ECO:0000256" key="1">
    <source>
        <dbReference type="SAM" id="MobiDB-lite"/>
    </source>
</evidence>
<feature type="region of interest" description="Disordered" evidence="1">
    <location>
        <begin position="166"/>
        <end position="200"/>
    </location>
</feature>
<protein>
    <submittedName>
        <fullName evidence="2">Uncharacterized protein</fullName>
    </submittedName>
</protein>
<evidence type="ECO:0000313" key="3">
    <source>
        <dbReference type="Proteomes" id="UP000078542"/>
    </source>
</evidence>
<feature type="compositionally biased region" description="Basic residues" evidence="1">
    <location>
        <begin position="190"/>
        <end position="200"/>
    </location>
</feature>
<keyword evidence="3" id="KW-1185">Reference proteome</keyword>
<name>A0A195C3Z2_9HYME</name>
<accession>A0A195C3Z2</accession>
<dbReference type="AlphaFoldDB" id="A0A195C3Z2"/>
<feature type="compositionally biased region" description="Basic and acidic residues" evidence="1">
    <location>
        <begin position="122"/>
        <end position="138"/>
    </location>
</feature>
<evidence type="ECO:0000313" key="2">
    <source>
        <dbReference type="EMBL" id="KYM95577.1"/>
    </source>
</evidence>
<proteinExistence type="predicted"/>
<dbReference type="EMBL" id="KQ978287">
    <property type="protein sequence ID" value="KYM95577.1"/>
    <property type="molecule type" value="Genomic_DNA"/>
</dbReference>
<feature type="region of interest" description="Disordered" evidence="1">
    <location>
        <begin position="122"/>
        <end position="154"/>
    </location>
</feature>
<sequence length="280" mass="32041">MTYKCRFRGTISEQPRTSTAPDLHLLFASKVFAVVGRFMARHVGMFLPQGEIVVVATEAVAASRPLASGIKWDFTGARTATALRRIPRWRKRQLRNAKPPPCTASRESTSWRFSIGDRKNISWDRDKRSERSQKRDSAEQMTSNNLPTSSYSSSVKDDNEYGFFIGGPPIQNPKSVKDRLTQEQSSRGIARNRKWRRKADKGRSNRKPLLFIYDTANRQRLAAMSPVGKRREHDVLVDDGKCISNVNRDPQANYPTIMLALNVQDRTIRVTLFIPRFRTR</sequence>
<organism evidence="2 3">
    <name type="scientific">Cyphomyrmex costatus</name>
    <dbReference type="NCBI Taxonomy" id="456900"/>
    <lineage>
        <taxon>Eukaryota</taxon>
        <taxon>Metazoa</taxon>
        <taxon>Ecdysozoa</taxon>
        <taxon>Arthropoda</taxon>
        <taxon>Hexapoda</taxon>
        <taxon>Insecta</taxon>
        <taxon>Pterygota</taxon>
        <taxon>Neoptera</taxon>
        <taxon>Endopterygota</taxon>
        <taxon>Hymenoptera</taxon>
        <taxon>Apocrita</taxon>
        <taxon>Aculeata</taxon>
        <taxon>Formicoidea</taxon>
        <taxon>Formicidae</taxon>
        <taxon>Myrmicinae</taxon>
        <taxon>Cyphomyrmex</taxon>
    </lineage>
</organism>